<keyword evidence="3" id="KW-1185">Reference proteome</keyword>
<keyword evidence="1" id="KW-1133">Transmembrane helix</keyword>
<dbReference type="RefSeq" id="WP_379594341.1">
    <property type="nucleotide sequence ID" value="NZ_JBHTKK010000037.1"/>
</dbReference>
<feature type="transmembrane region" description="Helical" evidence="1">
    <location>
        <begin position="66"/>
        <end position="87"/>
    </location>
</feature>
<sequence length="97" mass="11624">MKLPYCWNCQHHFKLREIILPWKQKCPVCGKKQFLTKESRFNTSLFGFIPMTIIFLFNLFVKLSTLNMIIIGLFIILLFLIIAPYFYKFTENEEPIV</sequence>
<feature type="transmembrane region" description="Helical" evidence="1">
    <location>
        <begin position="41"/>
        <end position="60"/>
    </location>
</feature>
<keyword evidence="1" id="KW-0812">Transmembrane</keyword>
<reference evidence="3" key="1">
    <citation type="journal article" date="2019" name="Int. J. Syst. Evol. Microbiol.">
        <title>The Global Catalogue of Microorganisms (GCM) 10K type strain sequencing project: providing services to taxonomists for standard genome sequencing and annotation.</title>
        <authorList>
            <consortium name="The Broad Institute Genomics Platform"/>
            <consortium name="The Broad Institute Genome Sequencing Center for Infectious Disease"/>
            <person name="Wu L."/>
            <person name="Ma J."/>
        </authorList>
    </citation>
    <scope>NUCLEOTIDE SEQUENCE [LARGE SCALE GENOMIC DNA]</scope>
    <source>
        <strain evidence="3">CCUG 56608</strain>
    </source>
</reference>
<dbReference type="InterPro" id="IPR026369">
    <property type="entry name" value="CxxC_20_CxxC"/>
</dbReference>
<name>A0ABW3NMK6_9BACI</name>
<proteinExistence type="predicted"/>
<accession>A0ABW3NMK6</accession>
<gene>
    <name evidence="2" type="ORF">ACFQ19_19185</name>
</gene>
<evidence type="ECO:0000256" key="1">
    <source>
        <dbReference type="SAM" id="Phobius"/>
    </source>
</evidence>
<organism evidence="2 3">
    <name type="scientific">Oceanobacillus locisalsi</name>
    <dbReference type="NCBI Taxonomy" id="546107"/>
    <lineage>
        <taxon>Bacteria</taxon>
        <taxon>Bacillati</taxon>
        <taxon>Bacillota</taxon>
        <taxon>Bacilli</taxon>
        <taxon>Bacillales</taxon>
        <taxon>Bacillaceae</taxon>
        <taxon>Oceanobacillus</taxon>
    </lineage>
</organism>
<dbReference type="NCBIfam" id="TIGR04104">
    <property type="entry name" value="cxxc_20_cxxc"/>
    <property type="match status" value="1"/>
</dbReference>
<comment type="caution">
    <text evidence="2">The sequence shown here is derived from an EMBL/GenBank/DDBJ whole genome shotgun (WGS) entry which is preliminary data.</text>
</comment>
<protein>
    <submittedName>
        <fullName evidence="2">TIGR04104 family putative zinc finger protein</fullName>
    </submittedName>
</protein>
<dbReference type="EMBL" id="JBHTKK010000037">
    <property type="protein sequence ID" value="MFD1068125.1"/>
    <property type="molecule type" value="Genomic_DNA"/>
</dbReference>
<dbReference type="Proteomes" id="UP001597041">
    <property type="component" value="Unassembled WGS sequence"/>
</dbReference>
<evidence type="ECO:0000313" key="3">
    <source>
        <dbReference type="Proteomes" id="UP001597041"/>
    </source>
</evidence>
<evidence type="ECO:0000313" key="2">
    <source>
        <dbReference type="EMBL" id="MFD1068125.1"/>
    </source>
</evidence>
<keyword evidence="1" id="KW-0472">Membrane</keyword>